<dbReference type="InterPro" id="IPR037523">
    <property type="entry name" value="VOC_core"/>
</dbReference>
<dbReference type="EMBL" id="JAAGLU010000003">
    <property type="protein sequence ID" value="NEC85079.1"/>
    <property type="molecule type" value="Genomic_DNA"/>
</dbReference>
<evidence type="ECO:0000259" key="1">
    <source>
        <dbReference type="PROSITE" id="PS51819"/>
    </source>
</evidence>
<gene>
    <name evidence="2" type="ORF">G3I71_04215</name>
</gene>
<sequence>MTTTTTAHVPEPQQGFRPREYAHTVLRTTQPKALIDWYGKVLGLQVVLDHPMIKFLTWDDSQDRLAVIPVQDAVAPPPNATGLDHTAFTVASLKELTDQYRALKAQGILPLRCMNHGVATSMYYLDPDGNMIELTVEAFASTAQTNAWLATGAFDANPAGALIDPEELCARVDSGEPEEQILTPHPQHAELLHEFVEAVRKERRGSSR</sequence>
<dbReference type="PROSITE" id="PS51819">
    <property type="entry name" value="VOC"/>
    <property type="match status" value="1"/>
</dbReference>
<proteinExistence type="predicted"/>
<dbReference type="PANTHER" id="PTHR21366:SF14">
    <property type="entry name" value="GLYOXALASE DOMAIN-CONTAINING PROTEIN 5"/>
    <property type="match status" value="1"/>
</dbReference>
<dbReference type="Pfam" id="PF00903">
    <property type="entry name" value="Glyoxalase"/>
    <property type="match status" value="1"/>
</dbReference>
<dbReference type="SUPFAM" id="SSF54593">
    <property type="entry name" value="Glyoxalase/Bleomycin resistance protein/Dihydroxybiphenyl dioxygenase"/>
    <property type="match status" value="1"/>
</dbReference>
<reference evidence="2" key="1">
    <citation type="submission" date="2020-01" db="EMBL/GenBank/DDBJ databases">
        <title>Insect and environment-associated Actinomycetes.</title>
        <authorList>
            <person name="Currrie C."/>
            <person name="Chevrette M."/>
            <person name="Carlson C."/>
            <person name="Stubbendieck R."/>
            <person name="Wendt-Pienkowski E."/>
        </authorList>
    </citation>
    <scope>NUCLEOTIDE SEQUENCE</scope>
    <source>
        <strain evidence="2">SID12501</strain>
    </source>
</reference>
<dbReference type="Gene3D" id="3.10.180.10">
    <property type="entry name" value="2,3-Dihydroxybiphenyl 1,2-Dioxygenase, domain 1"/>
    <property type="match status" value="1"/>
</dbReference>
<dbReference type="RefSeq" id="WP_164312542.1">
    <property type="nucleotide sequence ID" value="NZ_JAAGLU010000003.1"/>
</dbReference>
<keyword evidence="2" id="KW-0223">Dioxygenase</keyword>
<organism evidence="2">
    <name type="scientific">Streptomyces sp. SID12501</name>
    <dbReference type="NCBI Taxonomy" id="2706042"/>
    <lineage>
        <taxon>Bacteria</taxon>
        <taxon>Bacillati</taxon>
        <taxon>Actinomycetota</taxon>
        <taxon>Actinomycetes</taxon>
        <taxon>Kitasatosporales</taxon>
        <taxon>Streptomycetaceae</taxon>
        <taxon>Streptomyces</taxon>
    </lineage>
</organism>
<evidence type="ECO:0000313" key="2">
    <source>
        <dbReference type="EMBL" id="NEC85079.1"/>
    </source>
</evidence>
<dbReference type="AlphaFoldDB" id="A0A6B3BLI5"/>
<dbReference type="InterPro" id="IPR050383">
    <property type="entry name" value="GlyoxalaseI/FosfomycinResist"/>
</dbReference>
<dbReference type="InterPro" id="IPR004360">
    <property type="entry name" value="Glyas_Fos-R_dOase_dom"/>
</dbReference>
<keyword evidence="2" id="KW-0560">Oxidoreductase</keyword>
<dbReference type="GO" id="GO:0051213">
    <property type="term" value="F:dioxygenase activity"/>
    <property type="evidence" value="ECO:0007669"/>
    <property type="project" value="UniProtKB-KW"/>
</dbReference>
<dbReference type="PANTHER" id="PTHR21366">
    <property type="entry name" value="GLYOXALASE FAMILY PROTEIN"/>
    <property type="match status" value="1"/>
</dbReference>
<accession>A0A6B3BLI5</accession>
<comment type="caution">
    <text evidence="2">The sequence shown here is derived from an EMBL/GenBank/DDBJ whole genome shotgun (WGS) entry which is preliminary data.</text>
</comment>
<dbReference type="InterPro" id="IPR029068">
    <property type="entry name" value="Glyas_Bleomycin-R_OHBP_Dase"/>
</dbReference>
<feature type="domain" description="VOC" evidence="1">
    <location>
        <begin position="20"/>
        <end position="137"/>
    </location>
</feature>
<name>A0A6B3BLI5_9ACTN</name>
<protein>
    <submittedName>
        <fullName evidence="2">Biphenyl 2,3-dioxygenase</fullName>
    </submittedName>
</protein>